<accession>A0A4D6NEC8</accession>
<evidence type="ECO:0000313" key="2">
    <source>
        <dbReference type="Proteomes" id="UP000501690"/>
    </source>
</evidence>
<evidence type="ECO:0000313" key="1">
    <source>
        <dbReference type="EMBL" id="QCE10247.1"/>
    </source>
</evidence>
<protein>
    <submittedName>
        <fullName evidence="1">Uncharacterized protein</fullName>
    </submittedName>
</protein>
<dbReference type="AlphaFoldDB" id="A0A4D6NEC8"/>
<sequence>MPVPQLQWFERCAMEKVVIVCSRWRSDGGGRCRFVVVVRGAAMEMEVEDGEAVVVVAAPWCADLALQRLVVAGGGVGWMRVGGAAKQDGDGVTAVANEIGGGGYRGGWKGN</sequence>
<gene>
    <name evidence="1" type="ORF">DEO72_LG10g1475</name>
</gene>
<proteinExistence type="predicted"/>
<keyword evidence="2" id="KW-1185">Reference proteome</keyword>
<dbReference type="EMBL" id="CP039354">
    <property type="protein sequence ID" value="QCE10247.1"/>
    <property type="molecule type" value="Genomic_DNA"/>
</dbReference>
<organism evidence="1 2">
    <name type="scientific">Vigna unguiculata</name>
    <name type="common">Cowpea</name>
    <dbReference type="NCBI Taxonomy" id="3917"/>
    <lineage>
        <taxon>Eukaryota</taxon>
        <taxon>Viridiplantae</taxon>
        <taxon>Streptophyta</taxon>
        <taxon>Embryophyta</taxon>
        <taxon>Tracheophyta</taxon>
        <taxon>Spermatophyta</taxon>
        <taxon>Magnoliopsida</taxon>
        <taxon>eudicotyledons</taxon>
        <taxon>Gunneridae</taxon>
        <taxon>Pentapetalae</taxon>
        <taxon>rosids</taxon>
        <taxon>fabids</taxon>
        <taxon>Fabales</taxon>
        <taxon>Fabaceae</taxon>
        <taxon>Papilionoideae</taxon>
        <taxon>50 kb inversion clade</taxon>
        <taxon>NPAAA clade</taxon>
        <taxon>indigoferoid/millettioid clade</taxon>
        <taxon>Phaseoleae</taxon>
        <taxon>Vigna</taxon>
    </lineage>
</organism>
<name>A0A4D6NEC8_VIGUN</name>
<reference evidence="1 2" key="1">
    <citation type="submission" date="2019-04" db="EMBL/GenBank/DDBJ databases">
        <title>An improved genome assembly and genetic linkage map for asparagus bean, Vigna unguiculata ssp. sesquipedialis.</title>
        <authorList>
            <person name="Xia Q."/>
            <person name="Zhang R."/>
            <person name="Dong Y."/>
        </authorList>
    </citation>
    <scope>NUCLEOTIDE SEQUENCE [LARGE SCALE GENOMIC DNA]</scope>
    <source>
        <tissue evidence="1">Leaf</tissue>
    </source>
</reference>
<dbReference type="Proteomes" id="UP000501690">
    <property type="component" value="Linkage Group LG10"/>
</dbReference>